<reference evidence="23" key="1">
    <citation type="journal article" date="2020" name="Stud. Mycol.">
        <title>101 Dothideomycetes genomes: a test case for predicting lifestyles and emergence of pathogens.</title>
        <authorList>
            <person name="Haridas S."/>
            <person name="Albert R."/>
            <person name="Binder M."/>
            <person name="Bloem J."/>
            <person name="Labutti K."/>
            <person name="Salamov A."/>
            <person name="Andreopoulos B."/>
            <person name="Baker S."/>
            <person name="Barry K."/>
            <person name="Bills G."/>
            <person name="Bluhm B."/>
            <person name="Cannon C."/>
            <person name="Castanera R."/>
            <person name="Culley D."/>
            <person name="Daum C."/>
            <person name="Ezra D."/>
            <person name="Gonzalez J."/>
            <person name="Henrissat B."/>
            <person name="Kuo A."/>
            <person name="Liang C."/>
            <person name="Lipzen A."/>
            <person name="Lutzoni F."/>
            <person name="Magnuson J."/>
            <person name="Mondo S."/>
            <person name="Nolan M."/>
            <person name="Ohm R."/>
            <person name="Pangilinan J."/>
            <person name="Park H.-J."/>
            <person name="Ramirez L."/>
            <person name="Alfaro M."/>
            <person name="Sun H."/>
            <person name="Tritt A."/>
            <person name="Yoshinaga Y."/>
            <person name="Zwiers L.-H."/>
            <person name="Turgeon B."/>
            <person name="Goodwin S."/>
            <person name="Spatafora J."/>
            <person name="Crous P."/>
            <person name="Grigoriev I."/>
        </authorList>
    </citation>
    <scope>NUCLEOTIDE SEQUENCE</scope>
    <source>
        <strain evidence="23">CBS 262.69</strain>
    </source>
</reference>
<comment type="catalytic activity">
    <reaction evidence="1">
        <text>Hydrolysis of (1-&gt;3)-beta-D-glucosidic linkages in (1-&gt;3)-beta-D-glucans.</text>
        <dbReference type="EC" id="3.2.1.39"/>
    </reaction>
</comment>
<keyword evidence="10 23" id="KW-0378">Hydrolase</keyword>
<feature type="compositionally biased region" description="Polar residues" evidence="21">
    <location>
        <begin position="78"/>
        <end position="94"/>
    </location>
</feature>
<dbReference type="GO" id="GO:0009986">
    <property type="term" value="C:cell surface"/>
    <property type="evidence" value="ECO:0007669"/>
    <property type="project" value="TreeGrafter"/>
</dbReference>
<evidence type="ECO:0000256" key="2">
    <source>
        <dbReference type="ARBA" id="ARBA00004191"/>
    </source>
</evidence>
<evidence type="ECO:0000256" key="19">
    <source>
        <dbReference type="ARBA" id="ARBA00043078"/>
    </source>
</evidence>
<keyword evidence="9" id="KW-0732">Signal</keyword>
<evidence type="ECO:0000256" key="9">
    <source>
        <dbReference type="ARBA" id="ARBA00022729"/>
    </source>
</evidence>
<dbReference type="FunFam" id="3.20.20.80:FF:000151">
    <property type="entry name" value="Glucan endo-1,3-beta-glucosidase btgC"/>
    <property type="match status" value="1"/>
</dbReference>
<keyword evidence="22" id="KW-0812">Transmembrane</keyword>
<keyword evidence="6" id="KW-1003">Cell membrane</keyword>
<accession>A0A6G1HQH8</accession>
<evidence type="ECO:0000256" key="21">
    <source>
        <dbReference type="SAM" id="MobiDB-lite"/>
    </source>
</evidence>
<keyword evidence="8" id="KW-0964">Secreted</keyword>
<proteinExistence type="inferred from homology"/>
<keyword evidence="22" id="KW-1133">Transmembrane helix</keyword>
<comment type="function">
    <text evidence="17">Glucanases play a role in cell expansion during growth, in cell-cell fusion during mating, and in spore release during sporulation. This enzyme may be involved in beta-glucan degradation. Active on laminarin and lichenan.</text>
</comment>
<evidence type="ECO:0000256" key="18">
    <source>
        <dbReference type="ARBA" id="ARBA00042373"/>
    </source>
</evidence>
<dbReference type="GO" id="GO:0005886">
    <property type="term" value="C:plasma membrane"/>
    <property type="evidence" value="ECO:0007669"/>
    <property type="project" value="UniProtKB-SubCell"/>
</dbReference>
<keyword evidence="12 22" id="KW-0472">Membrane</keyword>
<dbReference type="GO" id="GO:0071555">
    <property type="term" value="P:cell wall organization"/>
    <property type="evidence" value="ECO:0007669"/>
    <property type="project" value="UniProtKB-KW"/>
</dbReference>
<evidence type="ECO:0000256" key="15">
    <source>
        <dbReference type="ARBA" id="ARBA00023316"/>
    </source>
</evidence>
<evidence type="ECO:0000256" key="11">
    <source>
        <dbReference type="ARBA" id="ARBA00022968"/>
    </source>
</evidence>
<dbReference type="InterPro" id="IPR000490">
    <property type="entry name" value="Glyco_hydro_17"/>
</dbReference>
<evidence type="ECO:0000313" key="24">
    <source>
        <dbReference type="Proteomes" id="UP000799640"/>
    </source>
</evidence>
<evidence type="ECO:0000256" key="6">
    <source>
        <dbReference type="ARBA" id="ARBA00022475"/>
    </source>
</evidence>
<dbReference type="AlphaFoldDB" id="A0A6G1HQH8"/>
<dbReference type="GO" id="GO:0000272">
    <property type="term" value="P:polysaccharide catabolic process"/>
    <property type="evidence" value="ECO:0007669"/>
    <property type="project" value="UniProtKB-KW"/>
</dbReference>
<dbReference type="PANTHER" id="PTHR16631">
    <property type="entry name" value="GLUCAN 1,3-BETA-GLUCOSIDASE"/>
    <property type="match status" value="1"/>
</dbReference>
<name>A0A6G1HQH8_9PEZI</name>
<dbReference type="GO" id="GO:0005576">
    <property type="term" value="C:extracellular region"/>
    <property type="evidence" value="ECO:0007669"/>
    <property type="project" value="TreeGrafter"/>
</dbReference>
<dbReference type="GO" id="GO:0042973">
    <property type="term" value="F:glucan endo-1,3-beta-D-glucosidase activity"/>
    <property type="evidence" value="ECO:0007669"/>
    <property type="project" value="UniProtKB-EC"/>
</dbReference>
<evidence type="ECO:0000256" key="17">
    <source>
        <dbReference type="ARBA" id="ARBA00037649"/>
    </source>
</evidence>
<evidence type="ECO:0000256" key="12">
    <source>
        <dbReference type="ARBA" id="ARBA00023136"/>
    </source>
</evidence>
<evidence type="ECO:0000256" key="5">
    <source>
        <dbReference type="ARBA" id="ARBA00012780"/>
    </source>
</evidence>
<evidence type="ECO:0000313" key="23">
    <source>
        <dbReference type="EMBL" id="KAF2398099.1"/>
    </source>
</evidence>
<comment type="subcellular location">
    <subcellularLocation>
        <location evidence="3">Cell membrane</location>
        <topology evidence="3">Single-pass type II membrane protein</topology>
    </subcellularLocation>
    <subcellularLocation>
        <location evidence="2">Secreted</location>
        <location evidence="2">Cell wall</location>
    </subcellularLocation>
</comment>
<evidence type="ECO:0000256" key="3">
    <source>
        <dbReference type="ARBA" id="ARBA00004401"/>
    </source>
</evidence>
<feature type="region of interest" description="Disordered" evidence="21">
    <location>
        <begin position="1"/>
        <end position="39"/>
    </location>
</feature>
<keyword evidence="13" id="KW-0325">Glycoprotein</keyword>
<feature type="region of interest" description="Disordered" evidence="21">
    <location>
        <begin position="54"/>
        <end position="121"/>
    </location>
</feature>
<evidence type="ECO:0000256" key="13">
    <source>
        <dbReference type="ARBA" id="ARBA00023180"/>
    </source>
</evidence>
<dbReference type="OrthoDB" id="68336at2759"/>
<feature type="transmembrane region" description="Helical" evidence="22">
    <location>
        <begin position="222"/>
        <end position="244"/>
    </location>
</feature>
<dbReference type="EMBL" id="ML996701">
    <property type="protein sequence ID" value="KAF2398099.1"/>
    <property type="molecule type" value="Genomic_DNA"/>
</dbReference>
<comment type="similarity">
    <text evidence="4 20">Belongs to the glycosyl hydrolase 17 family.</text>
</comment>
<evidence type="ECO:0000256" key="7">
    <source>
        <dbReference type="ARBA" id="ARBA00022512"/>
    </source>
</evidence>
<dbReference type="Proteomes" id="UP000799640">
    <property type="component" value="Unassembled WGS sequence"/>
</dbReference>
<evidence type="ECO:0000256" key="22">
    <source>
        <dbReference type="SAM" id="Phobius"/>
    </source>
</evidence>
<dbReference type="InterPro" id="IPR017853">
    <property type="entry name" value="GH"/>
</dbReference>
<dbReference type="Pfam" id="PF00332">
    <property type="entry name" value="Glyco_hydro_17"/>
    <property type="match status" value="1"/>
</dbReference>
<keyword evidence="11" id="KW-0735">Signal-anchor</keyword>
<keyword evidence="7" id="KW-0134">Cell wall</keyword>
<sequence>MDRAYAPRPYEPYGYNNRSATPNDPFASPSVPSPAPGGNLGLYGAAGGYAAGAGYAAHRNGNGTGAHTPDNDYELTDSAPSQRLQQGSHSSFGSTAPVAQAASPLAGPTYRDNPYDAHSISRPIPPSLAYVDPNLIIDDGDDGLGVPTSKRNSKVSLARGSNRSNPAVNVPLAGAAAAGVGTSPLHSAYTPVNRAFGGEGGPEKSTPWLKEQDRDKRRWKKYLLIGLLVLILLGIAGGIAGAFLGTRKSSSGAKTGSGSAQADDGKGDLDANSKEIKALMSNSNLHKVFSGMAYTPFNTQYPNCLTAPPSQNNVTRDMAVLSQITNVVRLYGTDCNQTEMVLHAIDRLELKDMKVWLGVWLGNNATTNARQLAQMWTILGSYGTTHLKGVVVGNEVLFRKDLSESQLATVLRGVKANLTSNGYNLPLATSDLGDNWTAPLAEEVDVIMSNVHPFFGGVAVEQAAAWSYTFWQEHDVKVTAGMTGKSHIISEFGWPSAGGSDCGMSNCTSKTEGAIAGIDGMNRLMNDWVCQALSNGTDYFWFEAFDEPWKTQYNTPGKEWEDKWGLFDIDRNLKKGVQIPNCGGKTVS</sequence>
<keyword evidence="15" id="KW-0961">Cell wall biogenesis/degradation</keyword>
<keyword evidence="14" id="KW-0119">Carbohydrate metabolism</keyword>
<dbReference type="InterPro" id="IPR050732">
    <property type="entry name" value="Beta-glucan_modifiers"/>
</dbReference>
<dbReference type="EC" id="3.2.1.39" evidence="5"/>
<evidence type="ECO:0000256" key="16">
    <source>
        <dbReference type="ARBA" id="ARBA00023326"/>
    </source>
</evidence>
<protein>
    <recommendedName>
        <fullName evidence="5">glucan endo-1,3-beta-D-glucosidase</fullName>
        <ecNumber evidence="5">3.2.1.39</ecNumber>
    </recommendedName>
    <alternativeName>
        <fullName evidence="19">Endo-1,3-beta-glucanase btgC</fullName>
    </alternativeName>
    <alternativeName>
        <fullName evidence="18">Laminarinase btgC</fullName>
    </alternativeName>
</protein>
<dbReference type="SUPFAM" id="SSF51445">
    <property type="entry name" value="(Trans)glycosidases"/>
    <property type="match status" value="1"/>
</dbReference>
<dbReference type="Gene3D" id="3.20.20.80">
    <property type="entry name" value="Glycosidases"/>
    <property type="match status" value="2"/>
</dbReference>
<keyword evidence="16" id="KW-0624">Polysaccharide degradation</keyword>
<keyword evidence="24" id="KW-1185">Reference proteome</keyword>
<gene>
    <name evidence="23" type="ORF">EJ06DRAFT_565368</name>
</gene>
<evidence type="ECO:0000256" key="8">
    <source>
        <dbReference type="ARBA" id="ARBA00022525"/>
    </source>
</evidence>
<dbReference type="PANTHER" id="PTHR16631:SF17">
    <property type="entry name" value="GLUCAN ENDO-1,3-BETA-GLUCOSIDASE BTGC"/>
    <property type="match status" value="1"/>
</dbReference>
<evidence type="ECO:0000256" key="1">
    <source>
        <dbReference type="ARBA" id="ARBA00000382"/>
    </source>
</evidence>
<evidence type="ECO:0000256" key="4">
    <source>
        <dbReference type="ARBA" id="ARBA00008773"/>
    </source>
</evidence>
<feature type="region of interest" description="Disordered" evidence="21">
    <location>
        <begin position="248"/>
        <end position="268"/>
    </location>
</feature>
<evidence type="ECO:0000256" key="14">
    <source>
        <dbReference type="ARBA" id="ARBA00023277"/>
    </source>
</evidence>
<evidence type="ECO:0000256" key="20">
    <source>
        <dbReference type="RuleBase" id="RU004335"/>
    </source>
</evidence>
<feature type="compositionally biased region" description="Low complexity" evidence="21">
    <location>
        <begin position="248"/>
        <end position="260"/>
    </location>
</feature>
<evidence type="ECO:0000256" key="10">
    <source>
        <dbReference type="ARBA" id="ARBA00022801"/>
    </source>
</evidence>
<organism evidence="23 24">
    <name type="scientific">Trichodelitschia bisporula</name>
    <dbReference type="NCBI Taxonomy" id="703511"/>
    <lineage>
        <taxon>Eukaryota</taxon>
        <taxon>Fungi</taxon>
        <taxon>Dikarya</taxon>
        <taxon>Ascomycota</taxon>
        <taxon>Pezizomycotina</taxon>
        <taxon>Dothideomycetes</taxon>
        <taxon>Dothideomycetes incertae sedis</taxon>
        <taxon>Phaeotrichales</taxon>
        <taxon>Phaeotrichaceae</taxon>
        <taxon>Trichodelitschia</taxon>
    </lineage>
</organism>
<dbReference type="GO" id="GO:0009277">
    <property type="term" value="C:fungal-type cell wall"/>
    <property type="evidence" value="ECO:0007669"/>
    <property type="project" value="TreeGrafter"/>
</dbReference>